<evidence type="ECO:0000313" key="2">
    <source>
        <dbReference type="Proteomes" id="UP001443914"/>
    </source>
</evidence>
<evidence type="ECO:0000313" key="1">
    <source>
        <dbReference type="EMBL" id="KAK9697985.1"/>
    </source>
</evidence>
<comment type="caution">
    <text evidence="1">The sequence shown here is derived from an EMBL/GenBank/DDBJ whole genome shotgun (WGS) entry which is preliminary data.</text>
</comment>
<sequence>MFWVPSMCAPPSQHLFVQLVVGFRCMKRYICKPARIYSTIQVSHMGFPRKTGTTYVDYLVTNEELDITLFAM</sequence>
<protein>
    <submittedName>
        <fullName evidence="1">Uncharacterized protein</fullName>
    </submittedName>
</protein>
<accession>A0AAW1J673</accession>
<dbReference type="AlphaFoldDB" id="A0AAW1J673"/>
<reference evidence="1" key="1">
    <citation type="submission" date="2024-03" db="EMBL/GenBank/DDBJ databases">
        <title>WGS assembly of Saponaria officinalis var. Norfolk2.</title>
        <authorList>
            <person name="Jenkins J."/>
            <person name="Shu S."/>
            <person name="Grimwood J."/>
            <person name="Barry K."/>
            <person name="Goodstein D."/>
            <person name="Schmutz J."/>
            <person name="Leebens-Mack J."/>
            <person name="Osbourn A."/>
        </authorList>
    </citation>
    <scope>NUCLEOTIDE SEQUENCE [LARGE SCALE GENOMIC DNA]</scope>
    <source>
        <strain evidence="1">JIC</strain>
    </source>
</reference>
<organism evidence="1 2">
    <name type="scientific">Saponaria officinalis</name>
    <name type="common">Common soapwort</name>
    <name type="synonym">Lychnis saponaria</name>
    <dbReference type="NCBI Taxonomy" id="3572"/>
    <lineage>
        <taxon>Eukaryota</taxon>
        <taxon>Viridiplantae</taxon>
        <taxon>Streptophyta</taxon>
        <taxon>Embryophyta</taxon>
        <taxon>Tracheophyta</taxon>
        <taxon>Spermatophyta</taxon>
        <taxon>Magnoliopsida</taxon>
        <taxon>eudicotyledons</taxon>
        <taxon>Gunneridae</taxon>
        <taxon>Pentapetalae</taxon>
        <taxon>Caryophyllales</taxon>
        <taxon>Caryophyllaceae</taxon>
        <taxon>Caryophylleae</taxon>
        <taxon>Saponaria</taxon>
    </lineage>
</organism>
<dbReference type="EMBL" id="JBDFQZ010000008">
    <property type="protein sequence ID" value="KAK9697985.1"/>
    <property type="molecule type" value="Genomic_DNA"/>
</dbReference>
<keyword evidence="2" id="KW-1185">Reference proteome</keyword>
<dbReference type="Proteomes" id="UP001443914">
    <property type="component" value="Unassembled WGS sequence"/>
</dbReference>
<proteinExistence type="predicted"/>
<gene>
    <name evidence="1" type="ORF">RND81_08G074800</name>
</gene>
<name>A0AAW1J673_SAPOF</name>